<name>A0ABQ5CZV7_9ASTR</name>
<organism evidence="1 2">
    <name type="scientific">Tanacetum coccineum</name>
    <dbReference type="NCBI Taxonomy" id="301880"/>
    <lineage>
        <taxon>Eukaryota</taxon>
        <taxon>Viridiplantae</taxon>
        <taxon>Streptophyta</taxon>
        <taxon>Embryophyta</taxon>
        <taxon>Tracheophyta</taxon>
        <taxon>Spermatophyta</taxon>
        <taxon>Magnoliopsida</taxon>
        <taxon>eudicotyledons</taxon>
        <taxon>Gunneridae</taxon>
        <taxon>Pentapetalae</taxon>
        <taxon>asterids</taxon>
        <taxon>campanulids</taxon>
        <taxon>Asterales</taxon>
        <taxon>Asteraceae</taxon>
        <taxon>Asteroideae</taxon>
        <taxon>Anthemideae</taxon>
        <taxon>Anthemidinae</taxon>
        <taxon>Tanacetum</taxon>
    </lineage>
</organism>
<reference evidence="1" key="2">
    <citation type="submission" date="2022-01" db="EMBL/GenBank/DDBJ databases">
        <authorList>
            <person name="Yamashiro T."/>
            <person name="Shiraishi A."/>
            <person name="Satake H."/>
            <person name="Nakayama K."/>
        </authorList>
    </citation>
    <scope>NUCLEOTIDE SEQUENCE</scope>
</reference>
<keyword evidence="2" id="KW-1185">Reference proteome</keyword>
<reference evidence="1" key="1">
    <citation type="journal article" date="2022" name="Int. J. Mol. Sci.">
        <title>Draft Genome of Tanacetum Coccineum: Genomic Comparison of Closely Related Tanacetum-Family Plants.</title>
        <authorList>
            <person name="Yamashiro T."/>
            <person name="Shiraishi A."/>
            <person name="Nakayama K."/>
            <person name="Satake H."/>
        </authorList>
    </citation>
    <scope>NUCLEOTIDE SEQUENCE</scope>
</reference>
<protein>
    <submittedName>
        <fullName evidence="1">Hybrid signal transduction histidine kinase M</fullName>
    </submittedName>
</protein>
<comment type="caution">
    <text evidence="1">The sequence shown here is derived from an EMBL/GenBank/DDBJ whole genome shotgun (WGS) entry which is preliminary data.</text>
</comment>
<dbReference type="Pfam" id="PF14223">
    <property type="entry name" value="Retrotran_gag_2"/>
    <property type="match status" value="1"/>
</dbReference>
<sequence>MTVTNSSQVILFSDKLKTITNLTTLVHVKLDVDEMNNSSYNCCSLKLGDLTIDAYFRKIESIDTILTSLGSPINNDDMVTIALEGLPDNNPQTAKPAWDLIAKIFNDNKRTCSIALKAELRSLKLGDLTIDAYFRKIESIATILTSLGSPINNDDVVTIALKGLPDKYDNVSSIIVYREPF</sequence>
<keyword evidence="1" id="KW-0808">Transferase</keyword>
<dbReference type="GO" id="GO:0016301">
    <property type="term" value="F:kinase activity"/>
    <property type="evidence" value="ECO:0007669"/>
    <property type="project" value="UniProtKB-KW"/>
</dbReference>
<accession>A0ABQ5CZV7</accession>
<evidence type="ECO:0000313" key="2">
    <source>
        <dbReference type="Proteomes" id="UP001151760"/>
    </source>
</evidence>
<dbReference type="PANTHER" id="PTHR47481:SF41">
    <property type="entry name" value="COPIA-LIKE POLYPROTEIN_RETROTRANSPOSON"/>
    <property type="match status" value="1"/>
</dbReference>
<keyword evidence="1" id="KW-0418">Kinase</keyword>
<proteinExistence type="predicted"/>
<dbReference type="EMBL" id="BQNB010014765">
    <property type="protein sequence ID" value="GJT32127.1"/>
    <property type="molecule type" value="Genomic_DNA"/>
</dbReference>
<gene>
    <name evidence="1" type="ORF">Tco_0922546</name>
</gene>
<dbReference type="PANTHER" id="PTHR47481">
    <property type="match status" value="1"/>
</dbReference>
<dbReference type="Proteomes" id="UP001151760">
    <property type="component" value="Unassembled WGS sequence"/>
</dbReference>
<evidence type="ECO:0000313" key="1">
    <source>
        <dbReference type="EMBL" id="GJT32127.1"/>
    </source>
</evidence>